<proteinExistence type="inferred from homology"/>
<dbReference type="InterPro" id="IPR017927">
    <property type="entry name" value="FAD-bd_FR_type"/>
</dbReference>
<name>A0A0D6B947_RHOSU</name>
<dbReference type="Pfam" id="PF04954">
    <property type="entry name" value="SIP"/>
    <property type="match status" value="1"/>
</dbReference>
<dbReference type="AlphaFoldDB" id="A0A0D6B947"/>
<dbReference type="EMBL" id="AP014802">
    <property type="protein sequence ID" value="BAQ71581.1"/>
    <property type="molecule type" value="Genomic_DNA"/>
</dbReference>
<protein>
    <submittedName>
        <fullName evidence="3">FAD-binding 9 siderophore-interacting domain protein</fullName>
    </submittedName>
</protein>
<dbReference type="PANTHER" id="PTHR30157:SF0">
    <property type="entry name" value="NADPH-DEPENDENT FERRIC-CHELATE REDUCTASE"/>
    <property type="match status" value="1"/>
</dbReference>
<reference evidence="3 4" key="1">
    <citation type="submission" date="2015-02" db="EMBL/GenBank/DDBJ databases">
        <title>Genome sequene of Rhodovulum sulfidophilum DSM 2351.</title>
        <authorList>
            <person name="Nagao N."/>
        </authorList>
    </citation>
    <scope>NUCLEOTIDE SEQUENCE [LARGE SCALE GENOMIC DNA]</scope>
    <source>
        <strain evidence="3 4">DSM 2351</strain>
        <plasmid evidence="4">Plasmid Plasmid2 DNA</plasmid>
    </source>
</reference>
<dbReference type="InterPro" id="IPR007037">
    <property type="entry name" value="SIP_rossman_dom"/>
</dbReference>
<evidence type="ECO:0000313" key="3">
    <source>
        <dbReference type="EMBL" id="BAQ71581.1"/>
    </source>
</evidence>
<geneLocation type="plasmid" evidence="4">
    <name>Plasmid2 DNA</name>
</geneLocation>
<dbReference type="GO" id="GO:0016491">
    <property type="term" value="F:oxidoreductase activity"/>
    <property type="evidence" value="ECO:0007669"/>
    <property type="project" value="InterPro"/>
</dbReference>
<dbReference type="SUPFAM" id="SSF63380">
    <property type="entry name" value="Riboflavin synthase domain-like"/>
    <property type="match status" value="1"/>
</dbReference>
<evidence type="ECO:0000256" key="1">
    <source>
        <dbReference type="ARBA" id="ARBA00035644"/>
    </source>
</evidence>
<organism evidence="3 4">
    <name type="scientific">Rhodovulum sulfidophilum</name>
    <name type="common">Rhodobacter sulfidophilus</name>
    <dbReference type="NCBI Taxonomy" id="35806"/>
    <lineage>
        <taxon>Bacteria</taxon>
        <taxon>Pseudomonadati</taxon>
        <taxon>Pseudomonadota</taxon>
        <taxon>Alphaproteobacteria</taxon>
        <taxon>Rhodobacterales</taxon>
        <taxon>Paracoccaceae</taxon>
        <taxon>Rhodovulum</taxon>
    </lineage>
</organism>
<dbReference type="InterPro" id="IPR013113">
    <property type="entry name" value="SIP_FAD-bd"/>
</dbReference>
<dbReference type="InterPro" id="IPR017938">
    <property type="entry name" value="Riboflavin_synthase-like_b-brl"/>
</dbReference>
<dbReference type="Gene3D" id="3.40.50.80">
    <property type="entry name" value="Nucleotide-binding domain of ferredoxin-NADP reductase (FNR) module"/>
    <property type="match status" value="1"/>
</dbReference>
<dbReference type="InterPro" id="IPR039261">
    <property type="entry name" value="FNR_nucleotide-bd"/>
</dbReference>
<dbReference type="PROSITE" id="PS51384">
    <property type="entry name" value="FAD_FR"/>
    <property type="match status" value="1"/>
</dbReference>
<comment type="similarity">
    <text evidence="1">Belongs to the SIP oxidoreductase family.</text>
</comment>
<sequence length="353" mass="38281">MIDVETELAFPGAETAHAALSAHAKSHDIPPEIDDPGHLAFSFQGNRLEFLTVPGRMRIRLSAVSPNTLYFLKEAVAHHLEEADPEAARKLRWPGDEGADSHRTPPNFRLLTVLERSRPVEGMTRLHLAGEDLEPLTRDGIHVKLMLPADRTRSPVWPGVAANGATRWPKGPDRLHVRYFTLLGLDAEAGRVAIDFVDHPDGQISDWARAARSGDQIGIMGPGGGLPPATDRPLILMGDATALPALLRILEGLPASAEGCVIAPLRPDDAGYLPASPLETLLLGPEGFAASAAGHFAEALAARPEARVWVGAEHALVHEARRITAALPPERKEIGTYWRRGRRGDARRDDHDD</sequence>
<keyword evidence="3" id="KW-0614">Plasmid</keyword>
<evidence type="ECO:0000259" key="2">
    <source>
        <dbReference type="PROSITE" id="PS51384"/>
    </source>
</evidence>
<dbReference type="CDD" id="cd06193">
    <property type="entry name" value="siderophore_interacting"/>
    <property type="match status" value="1"/>
</dbReference>
<feature type="domain" description="FAD-binding FR-type" evidence="2">
    <location>
        <begin position="106"/>
        <end position="229"/>
    </location>
</feature>
<dbReference type="InterPro" id="IPR039374">
    <property type="entry name" value="SIP_fam"/>
</dbReference>
<dbReference type="KEGG" id="rsu:NHU_04468"/>
<evidence type="ECO:0000313" key="4">
    <source>
        <dbReference type="Proteomes" id="UP000064912"/>
    </source>
</evidence>
<dbReference type="Gene3D" id="2.40.30.10">
    <property type="entry name" value="Translation factors"/>
    <property type="match status" value="1"/>
</dbReference>
<dbReference type="PATRIC" id="fig|35806.4.peg.4577"/>
<dbReference type="Proteomes" id="UP000064912">
    <property type="component" value="Plasmid Plasmid2"/>
</dbReference>
<accession>A0A0D6B947</accession>
<gene>
    <name evidence="3" type="ORF">NHU_04468</name>
</gene>
<dbReference type="PANTHER" id="PTHR30157">
    <property type="entry name" value="FERRIC REDUCTASE, NADPH-DEPENDENT"/>
    <property type="match status" value="1"/>
</dbReference>
<dbReference type="Pfam" id="PF08021">
    <property type="entry name" value="FAD_binding_9"/>
    <property type="match status" value="1"/>
</dbReference>